<dbReference type="Gene3D" id="3.30.420.280">
    <property type="match status" value="1"/>
</dbReference>
<evidence type="ECO:0000313" key="2">
    <source>
        <dbReference type="Proteomes" id="UP000639859"/>
    </source>
</evidence>
<dbReference type="EMBL" id="JADWOX010000007">
    <property type="protein sequence ID" value="MBI1684449.1"/>
    <property type="molecule type" value="Genomic_DNA"/>
</dbReference>
<accession>A0ABS0SYD6</accession>
<keyword evidence="2" id="KW-1185">Reference proteome</keyword>
<name>A0ABS0SYD6_9CAUL</name>
<evidence type="ECO:0008006" key="3">
    <source>
        <dbReference type="Google" id="ProtNLM"/>
    </source>
</evidence>
<evidence type="ECO:0000313" key="1">
    <source>
        <dbReference type="EMBL" id="MBI1684449.1"/>
    </source>
</evidence>
<proteinExistence type="predicted"/>
<reference evidence="1 2" key="1">
    <citation type="submission" date="2020-11" db="EMBL/GenBank/DDBJ databases">
        <title>genome sequence of strain KACC 18849.</title>
        <authorList>
            <person name="Gao J."/>
            <person name="Zhang X."/>
        </authorList>
    </citation>
    <scope>NUCLEOTIDE SEQUENCE [LARGE SCALE GENOMIC DNA]</scope>
    <source>
        <strain evidence="1 2">KACC 18849</strain>
    </source>
</reference>
<dbReference type="Proteomes" id="UP000639859">
    <property type="component" value="Unassembled WGS sequence"/>
</dbReference>
<comment type="caution">
    <text evidence="1">The sequence shown here is derived from an EMBL/GenBank/DDBJ whole genome shotgun (WGS) entry which is preliminary data.</text>
</comment>
<protein>
    <recommendedName>
        <fullName evidence="3">Terminase large subunit gp17-like C-terminal domain-containing protein</fullName>
    </recommendedName>
</protein>
<gene>
    <name evidence="1" type="ORF">I4Q42_12295</name>
</gene>
<dbReference type="RefSeq" id="WP_198576362.1">
    <property type="nucleotide sequence ID" value="NZ_JADWOX010000007.1"/>
</dbReference>
<sequence>MRKCRITCVAPTYRILWDTAIPSYLKVWPKTWGQWSGAKGDPAEHVFSLNFNGAPVQLEMKFRALQDKSAEEFMRGRETTGWWFPETDTMPAEDLLSLAANRVGRYPEPDDRWDPEEARAKGWAPAWAGVYGDFNAPIVGSWFHDKFYLRREDREGLFMQPPGLLADGTPNAEAENLHNLRKIDPDYYRALASKMSDYDIARLLMCRPGWPRLGKPVYAHFRDEVHVATVDIEPDPSLRVVIGADAGQTLNPAATFSQVSYSNQRRVIEEITPVKRQMDLTEFAAEIRRTMDTRFPRCREAEIIVDPSAKAGSTMNRAISYAQLLQAHTGIAVRLAPSNKPEQRISAVSDRLRRSAGPGEPALLISPRCRGLIAAYSGGYHFAKTGNAYRPLPEKNEHSHEADADQYAELGVSGLGATAGGFIPPSARASHNGPGVILD</sequence>
<organism evidence="1 2">
    <name type="scientific">Caulobacter hibisci</name>
    <dbReference type="NCBI Taxonomy" id="2035993"/>
    <lineage>
        <taxon>Bacteria</taxon>
        <taxon>Pseudomonadati</taxon>
        <taxon>Pseudomonadota</taxon>
        <taxon>Alphaproteobacteria</taxon>
        <taxon>Caulobacterales</taxon>
        <taxon>Caulobacteraceae</taxon>
        <taxon>Caulobacter</taxon>
    </lineage>
</organism>